<organism evidence="1 2">
    <name type="scientific">Clunio marinus</name>
    <dbReference type="NCBI Taxonomy" id="568069"/>
    <lineage>
        <taxon>Eukaryota</taxon>
        <taxon>Metazoa</taxon>
        <taxon>Ecdysozoa</taxon>
        <taxon>Arthropoda</taxon>
        <taxon>Hexapoda</taxon>
        <taxon>Insecta</taxon>
        <taxon>Pterygota</taxon>
        <taxon>Neoptera</taxon>
        <taxon>Endopterygota</taxon>
        <taxon>Diptera</taxon>
        <taxon>Nematocera</taxon>
        <taxon>Chironomoidea</taxon>
        <taxon>Chironomidae</taxon>
        <taxon>Clunio</taxon>
    </lineage>
</organism>
<gene>
    <name evidence="1" type="ORF">CLUMA_CG007494</name>
</gene>
<proteinExistence type="predicted"/>
<sequence length="66" mass="7628">MMKRFENKNWRVSTLINVCSQLEQLTLNEKKSLTSNENSSDVDRNSICQLSTELCKSIQKYADSIL</sequence>
<dbReference type="AlphaFoldDB" id="A0A1J1I0W0"/>
<reference evidence="1 2" key="1">
    <citation type="submission" date="2015-04" db="EMBL/GenBank/DDBJ databases">
        <authorList>
            <person name="Syromyatnikov M.Y."/>
            <person name="Popov V.N."/>
        </authorList>
    </citation>
    <scope>NUCLEOTIDE SEQUENCE [LARGE SCALE GENOMIC DNA]</scope>
</reference>
<evidence type="ECO:0000313" key="1">
    <source>
        <dbReference type="EMBL" id="CRK93968.1"/>
    </source>
</evidence>
<accession>A0A1J1I0W0</accession>
<dbReference type="EMBL" id="CVRI01000038">
    <property type="protein sequence ID" value="CRK93968.1"/>
    <property type="molecule type" value="Genomic_DNA"/>
</dbReference>
<keyword evidence="2" id="KW-1185">Reference proteome</keyword>
<name>A0A1J1I0W0_9DIPT</name>
<protein>
    <submittedName>
        <fullName evidence="1">CLUMA_CG007494, isoform A</fullName>
    </submittedName>
</protein>
<evidence type="ECO:0000313" key="2">
    <source>
        <dbReference type="Proteomes" id="UP000183832"/>
    </source>
</evidence>
<dbReference type="Proteomes" id="UP000183832">
    <property type="component" value="Unassembled WGS sequence"/>
</dbReference>